<evidence type="ECO:0000259" key="7">
    <source>
        <dbReference type="PROSITE" id="PS50885"/>
    </source>
</evidence>
<dbReference type="SMART" id="SM00304">
    <property type="entry name" value="HAMP"/>
    <property type="match status" value="1"/>
</dbReference>
<dbReference type="PROSITE" id="PS50885">
    <property type="entry name" value="HAMP"/>
    <property type="match status" value="1"/>
</dbReference>
<dbReference type="CDD" id="cd11386">
    <property type="entry name" value="MCP_signal"/>
    <property type="match status" value="1"/>
</dbReference>
<dbReference type="Gene3D" id="1.10.287.950">
    <property type="entry name" value="Methyl-accepting chemotaxis protein"/>
    <property type="match status" value="1"/>
</dbReference>
<evidence type="ECO:0000256" key="4">
    <source>
        <dbReference type="SAM" id="MobiDB-lite"/>
    </source>
</evidence>
<keyword evidence="1" id="KW-0488">Methylation</keyword>
<feature type="compositionally biased region" description="Low complexity" evidence="4">
    <location>
        <begin position="536"/>
        <end position="590"/>
    </location>
</feature>
<evidence type="ECO:0000313" key="9">
    <source>
        <dbReference type="Proteomes" id="UP001595967"/>
    </source>
</evidence>
<dbReference type="InterPro" id="IPR047347">
    <property type="entry name" value="YvaQ-like_sensor"/>
</dbReference>
<keyword evidence="5" id="KW-0472">Membrane</keyword>
<keyword evidence="5" id="KW-1133">Transmembrane helix</keyword>
<dbReference type="CDD" id="cd06225">
    <property type="entry name" value="HAMP"/>
    <property type="match status" value="1"/>
</dbReference>
<gene>
    <name evidence="8" type="ORF">ACFO3A_06585</name>
</gene>
<feature type="region of interest" description="Disordered" evidence="4">
    <location>
        <begin position="536"/>
        <end position="599"/>
    </location>
</feature>
<evidence type="ECO:0000256" key="2">
    <source>
        <dbReference type="ARBA" id="ARBA00029447"/>
    </source>
</evidence>
<sequence>MQMNDLKVRTRLNLGSGAVLFIMVLLTSLGIWRMQVISDVTETMARYDNTRLQETVRWRENTQKNWIRTRAMLLNPDPQFNKIWEPEIAATSAIISEAQKKIEALLHTERGRQLFQAMGQERTAYRNLRAQLMERNASGEYVAQEVEDDLRPLAEAYDRALERFEQAQLEIYTQTRTDALAEVRQSQIILGTCAALTLVLGLLGAWSLGRSITRPLAQAVDHAQGIAQGNLAQTIAVSGKDETATLLRTLHDMQARLADIVSGVRQSADSVATASTEIAQGNNDLSGRTEQQASALEQTAASMEQLGSTVRQNADNAAQANQLAMSANDVASQSGSVVEQMVTTMRDIQESSQRIADIIGVIDGIAFQTNILALNAAVEAARAGEQGRGFAVVAAEVRALAGRSADAAKEIKGLIDTSVQRVGHGTQLADQAGASMQEMVGAIRRVTDIMGEISAASREQSSGVVQVGDAIMQMDRATQQNAALVEESAAAADNLRGQAAQLVQAMAFFQVNGSRAGTPRPAPVAMAAAVPAAKPAPTAVAPKPAPKPAAKAPGLGGSAPRPASAPAKAAAAKPAALAAPAVKSAGASKGAENDDWETF</sequence>
<dbReference type="Pfam" id="PF12729">
    <property type="entry name" value="4HB_MCP_1"/>
    <property type="match status" value="1"/>
</dbReference>
<evidence type="ECO:0000313" key="8">
    <source>
        <dbReference type="EMBL" id="MFC4621882.1"/>
    </source>
</evidence>
<dbReference type="SMART" id="SM00283">
    <property type="entry name" value="MA"/>
    <property type="match status" value="1"/>
</dbReference>
<dbReference type="InterPro" id="IPR051310">
    <property type="entry name" value="MCP_chemotaxis"/>
</dbReference>
<evidence type="ECO:0000256" key="5">
    <source>
        <dbReference type="SAM" id="Phobius"/>
    </source>
</evidence>
<comment type="caution">
    <text evidence="8">The sequence shown here is derived from an EMBL/GenBank/DDBJ whole genome shotgun (WGS) entry which is preliminary data.</text>
</comment>
<keyword evidence="5" id="KW-0812">Transmembrane</keyword>
<keyword evidence="3" id="KW-0807">Transducer</keyword>
<feature type="domain" description="HAMP" evidence="7">
    <location>
        <begin position="210"/>
        <end position="262"/>
    </location>
</feature>
<reference evidence="9" key="1">
    <citation type="journal article" date="2019" name="Int. J. Syst. Evol. Microbiol.">
        <title>The Global Catalogue of Microorganisms (GCM) 10K type strain sequencing project: providing services to taxonomists for standard genome sequencing and annotation.</title>
        <authorList>
            <consortium name="The Broad Institute Genomics Platform"/>
            <consortium name="The Broad Institute Genome Sequencing Center for Infectious Disease"/>
            <person name="Wu L."/>
            <person name="Ma J."/>
        </authorList>
    </citation>
    <scope>NUCLEOTIDE SEQUENCE [LARGE SCALE GENOMIC DNA]</scope>
    <source>
        <strain evidence="9">JCM 11650</strain>
    </source>
</reference>
<dbReference type="Pfam" id="PF00672">
    <property type="entry name" value="HAMP"/>
    <property type="match status" value="1"/>
</dbReference>
<comment type="similarity">
    <text evidence="2">Belongs to the methyl-accepting chemotaxis (MCP) protein family.</text>
</comment>
<dbReference type="Pfam" id="PF00015">
    <property type="entry name" value="MCPsignal"/>
    <property type="match status" value="1"/>
</dbReference>
<dbReference type="PANTHER" id="PTHR43531:SF14">
    <property type="entry name" value="METHYL-ACCEPTING CHEMOTAXIS PROTEIN I-RELATED"/>
    <property type="match status" value="1"/>
</dbReference>
<dbReference type="InterPro" id="IPR004089">
    <property type="entry name" value="MCPsignal_dom"/>
</dbReference>
<feature type="domain" description="Methyl-accepting transducer" evidence="6">
    <location>
        <begin position="267"/>
        <end position="496"/>
    </location>
</feature>
<accession>A0ABV9GX46</accession>
<protein>
    <submittedName>
        <fullName evidence="8">Methyl-accepting chemotaxis protein</fullName>
    </submittedName>
</protein>
<dbReference type="SUPFAM" id="SSF58104">
    <property type="entry name" value="Methyl-accepting chemotaxis protein (MCP) signaling domain"/>
    <property type="match status" value="1"/>
</dbReference>
<proteinExistence type="inferred from homology"/>
<dbReference type="RefSeq" id="WP_377725026.1">
    <property type="nucleotide sequence ID" value="NZ_JBHSEW010000005.1"/>
</dbReference>
<evidence type="ECO:0000256" key="1">
    <source>
        <dbReference type="ARBA" id="ARBA00022481"/>
    </source>
</evidence>
<dbReference type="Proteomes" id="UP001595967">
    <property type="component" value="Unassembled WGS sequence"/>
</dbReference>
<feature type="transmembrane region" description="Helical" evidence="5">
    <location>
        <begin position="12"/>
        <end position="32"/>
    </location>
</feature>
<dbReference type="InterPro" id="IPR003660">
    <property type="entry name" value="HAMP_dom"/>
</dbReference>
<organism evidence="8 9">
    <name type="scientific">Comamonas nitrativorans</name>
    <dbReference type="NCBI Taxonomy" id="108437"/>
    <lineage>
        <taxon>Bacteria</taxon>
        <taxon>Pseudomonadati</taxon>
        <taxon>Pseudomonadota</taxon>
        <taxon>Betaproteobacteria</taxon>
        <taxon>Burkholderiales</taxon>
        <taxon>Comamonadaceae</taxon>
        <taxon>Comamonas</taxon>
    </lineage>
</organism>
<dbReference type="CDD" id="cd19411">
    <property type="entry name" value="MCP2201-like_sensor"/>
    <property type="match status" value="1"/>
</dbReference>
<keyword evidence="9" id="KW-1185">Reference proteome</keyword>
<evidence type="ECO:0000259" key="6">
    <source>
        <dbReference type="PROSITE" id="PS50111"/>
    </source>
</evidence>
<name>A0ABV9GX46_9BURK</name>
<dbReference type="InterPro" id="IPR024478">
    <property type="entry name" value="HlyB_4HB_MCP"/>
</dbReference>
<evidence type="ECO:0000256" key="3">
    <source>
        <dbReference type="PROSITE-ProRule" id="PRU00284"/>
    </source>
</evidence>
<dbReference type="EMBL" id="JBHSEW010000005">
    <property type="protein sequence ID" value="MFC4621882.1"/>
    <property type="molecule type" value="Genomic_DNA"/>
</dbReference>
<dbReference type="PANTHER" id="PTHR43531">
    <property type="entry name" value="PROTEIN ICFG"/>
    <property type="match status" value="1"/>
</dbReference>
<dbReference type="PROSITE" id="PS50111">
    <property type="entry name" value="CHEMOTAXIS_TRANSDUC_2"/>
    <property type="match status" value="1"/>
</dbReference>